<keyword evidence="1" id="KW-0808">Transferase</keyword>
<keyword evidence="2" id="KW-1185">Reference proteome</keyword>
<dbReference type="EMBL" id="CP042912">
    <property type="protein sequence ID" value="QEG23119.1"/>
    <property type="molecule type" value="Genomic_DNA"/>
</dbReference>
<organism evidence="1 2">
    <name type="scientific">Mariniblastus fucicola</name>
    <dbReference type="NCBI Taxonomy" id="980251"/>
    <lineage>
        <taxon>Bacteria</taxon>
        <taxon>Pseudomonadati</taxon>
        <taxon>Planctomycetota</taxon>
        <taxon>Planctomycetia</taxon>
        <taxon>Pirellulales</taxon>
        <taxon>Pirellulaceae</taxon>
        <taxon>Mariniblastus</taxon>
    </lineage>
</organism>
<dbReference type="KEGG" id="mff:MFFC18_30140"/>
<evidence type="ECO:0000313" key="1">
    <source>
        <dbReference type="EMBL" id="QEG23119.1"/>
    </source>
</evidence>
<gene>
    <name evidence="1" type="ORF">MFFC18_30140</name>
</gene>
<reference evidence="1 2" key="1">
    <citation type="submission" date="2019-08" db="EMBL/GenBank/DDBJ databases">
        <title>Deep-cultivation of Planctomycetes and their phenomic and genomic characterization uncovers novel biology.</title>
        <authorList>
            <person name="Wiegand S."/>
            <person name="Jogler M."/>
            <person name="Boedeker C."/>
            <person name="Pinto D."/>
            <person name="Vollmers J."/>
            <person name="Rivas-Marin E."/>
            <person name="Kohn T."/>
            <person name="Peeters S.H."/>
            <person name="Heuer A."/>
            <person name="Rast P."/>
            <person name="Oberbeckmann S."/>
            <person name="Bunk B."/>
            <person name="Jeske O."/>
            <person name="Meyerdierks A."/>
            <person name="Storesund J.E."/>
            <person name="Kallscheuer N."/>
            <person name="Luecker S."/>
            <person name="Lage O.M."/>
            <person name="Pohl T."/>
            <person name="Merkel B.J."/>
            <person name="Hornburger P."/>
            <person name="Mueller R.-W."/>
            <person name="Bruemmer F."/>
            <person name="Labrenz M."/>
            <person name="Spormann A.M."/>
            <person name="Op den Camp H."/>
            <person name="Overmann J."/>
            <person name="Amann R."/>
            <person name="Jetten M.S.M."/>
            <person name="Mascher T."/>
            <person name="Medema M.H."/>
            <person name="Devos D.P."/>
            <person name="Kaster A.-K."/>
            <person name="Ovreas L."/>
            <person name="Rohde M."/>
            <person name="Galperin M.Y."/>
            <person name="Jogler C."/>
        </authorList>
    </citation>
    <scope>NUCLEOTIDE SEQUENCE [LARGE SCALE GENOMIC DNA]</scope>
    <source>
        <strain evidence="1 2">FC18</strain>
    </source>
</reference>
<keyword evidence="1" id="KW-0282">Flagellum</keyword>
<proteinExistence type="predicted"/>
<keyword evidence="1" id="KW-0966">Cell projection</keyword>
<dbReference type="GO" id="GO:0008168">
    <property type="term" value="F:methyltransferase activity"/>
    <property type="evidence" value="ECO:0007669"/>
    <property type="project" value="UniProtKB-KW"/>
</dbReference>
<sequence>MTEEEIDADPVLSKLPKGSRRRKDLIAGNPGESWWHELPKELKVPLVEHMKNYVRPKYDGTLESFDGPCIWLDQETRLCKHHLHRPNVCRDFETGCGECLQWREVYSGQIKE</sequence>
<name>A0A5B9PCA4_9BACT</name>
<accession>A0A5B9PCA4</accession>
<dbReference type="Proteomes" id="UP000322214">
    <property type="component" value="Chromosome"/>
</dbReference>
<evidence type="ECO:0000313" key="2">
    <source>
        <dbReference type="Proteomes" id="UP000322214"/>
    </source>
</evidence>
<dbReference type="STRING" id="980251.GCA_001642875_03945"/>
<dbReference type="AlphaFoldDB" id="A0A5B9PCA4"/>
<dbReference type="Pfam" id="PF03692">
    <property type="entry name" value="CxxCxxCC"/>
    <property type="match status" value="1"/>
</dbReference>
<dbReference type="GO" id="GO:0032259">
    <property type="term" value="P:methylation"/>
    <property type="evidence" value="ECO:0007669"/>
    <property type="project" value="UniProtKB-KW"/>
</dbReference>
<keyword evidence="1" id="KW-0969">Cilium</keyword>
<keyword evidence="1" id="KW-0489">Methyltransferase</keyword>
<protein>
    <submittedName>
        <fullName evidence="1">Flagellin N-methylase</fullName>
    </submittedName>
</protein>
<dbReference type="InterPro" id="IPR005358">
    <property type="entry name" value="Puta_zinc/iron-chelating_dom"/>
</dbReference>